<dbReference type="AlphaFoldDB" id="A0A844GW55"/>
<reference evidence="8 9" key="1">
    <citation type="submission" date="2019-11" db="EMBL/GenBank/DDBJ databases">
        <title>Isolation of a new High Light Tolerant Cyanobacteria.</title>
        <authorList>
            <person name="Dobson Z."/>
            <person name="Vaughn N."/>
            <person name="Vaughn M."/>
            <person name="Fromme P."/>
            <person name="Mazor Y."/>
        </authorList>
    </citation>
    <scope>NUCLEOTIDE SEQUENCE [LARGE SCALE GENOMIC DNA]</scope>
    <source>
        <strain evidence="8 9">0216</strain>
    </source>
</reference>
<dbReference type="InterPro" id="IPR049730">
    <property type="entry name" value="SNF2/RAD54-like_C"/>
</dbReference>
<dbReference type="RefSeq" id="WP_155084580.1">
    <property type="nucleotide sequence ID" value="NZ_WMIA01000027.1"/>
</dbReference>
<dbReference type="InterPro" id="IPR027417">
    <property type="entry name" value="P-loop_NTPase"/>
</dbReference>
<dbReference type="GO" id="GO:0005524">
    <property type="term" value="F:ATP binding"/>
    <property type="evidence" value="ECO:0007669"/>
    <property type="project" value="UniProtKB-KW"/>
</dbReference>
<name>A0A844GW55_9CHRO</name>
<evidence type="ECO:0000313" key="9">
    <source>
        <dbReference type="Proteomes" id="UP000437131"/>
    </source>
</evidence>
<feature type="compositionally biased region" description="Polar residues" evidence="5">
    <location>
        <begin position="261"/>
        <end position="273"/>
    </location>
</feature>
<dbReference type="Gene3D" id="3.40.50.300">
    <property type="entry name" value="P-loop containing nucleotide triphosphate hydrolases"/>
    <property type="match status" value="1"/>
</dbReference>
<dbReference type="CDD" id="cd09179">
    <property type="entry name" value="PLDc_N_DEXD_a"/>
    <property type="match status" value="1"/>
</dbReference>
<feature type="domain" description="Helicase ATP-binding" evidence="6">
    <location>
        <begin position="345"/>
        <end position="524"/>
    </location>
</feature>
<feature type="domain" description="Helicase C-terminal" evidence="7">
    <location>
        <begin position="769"/>
        <end position="942"/>
    </location>
</feature>
<dbReference type="PROSITE" id="PS51194">
    <property type="entry name" value="HELICASE_CTER"/>
    <property type="match status" value="1"/>
</dbReference>
<evidence type="ECO:0000259" key="7">
    <source>
        <dbReference type="PROSITE" id="PS51194"/>
    </source>
</evidence>
<dbReference type="InterPro" id="IPR038718">
    <property type="entry name" value="SNF2-like_sf"/>
</dbReference>
<dbReference type="PANTHER" id="PTHR45766:SF6">
    <property type="entry name" value="SWI_SNF-RELATED MATRIX-ASSOCIATED ACTIN-DEPENDENT REGULATOR OF CHROMATIN SUBFAMILY A-LIKE PROTEIN 1"/>
    <property type="match status" value="1"/>
</dbReference>
<dbReference type="GO" id="GO:0004386">
    <property type="term" value="F:helicase activity"/>
    <property type="evidence" value="ECO:0007669"/>
    <property type="project" value="UniProtKB-KW"/>
</dbReference>
<dbReference type="Gene3D" id="3.40.50.10810">
    <property type="entry name" value="Tandem AAA-ATPase domain"/>
    <property type="match status" value="1"/>
</dbReference>
<sequence length="1080" mass="125690">MTLLLVEKDWLISYSSNENNPIVDFYIPALECAIKYDRKSGFFNSAILSKVAQGLEIMIYNQGQMRLIMGCEFSEDDLQAISKGYELKERLNNRLDIEFKAPENLIQLKHFEILSWLIANNFLEIKIAIPLQKNGLPEQLNRHKLFHEKTGIFTDKEGNKIAFSGSNNESLGGWQTNVESFHVYCSWEGERDLQRVNEEEYRFEQLWHNLAPNVKIFDIPTAVKNKLLRYTPKSINLMNNAQLIISDKESTINNEKVRVNNKQLNNSQELSNNEQHKPGELEENNISNNESNIEDKFNLTAEEIEAEKEKFASLLNIHNHEGCLAYCLESIPVKPWIHQRKILLKFIADFPTSALISDEVGLGKTVSTGIIVRYLLISRQVQRILILTPKSVQSQWHEELREKFNLHFWSYSKGVFTNPDGKTITPINNIWNEVDLVLASSHLVRQGSHSQDLLQAKDWDLVVVDEAHHARRRNPQRRENTPNCLLDLLQQLREKTKSLLLLTATPMQLDTIEVFDLLNLVGLKGLWQYQDNFCDYFDSLPESVSELKLNFWQSLAVDYFQQGGKPCAIFEQYLQQNNRLLLYSLKDTWERGRAIVNPRKVCQNQEFIDTSKQFLTVNTPLKDLMFRHTRETLREYYRRGILDKPIPNRIVFDNAIALNPINEIRLYQAVSDYVRHFYNLAQQQNRKGLGFLMTLYRRRLTSSFYAIQKSLERRLEGISITDDDLMDLDDADDNIIEGLEQYYKTTDPAEIEYLENILRQCEQMGEDTKLSHYLTLLRQELTQREKVITFFQYTDTMDYVRETLVQLYGSQVACYSGRGGELYENGKWKVVKKEVIKKLFTINNNKESIINNQKLPDIKILLCTKSASEGLNLQTCGVLFQYSCPWNPMQIEQQIGRLDRIGQIHPTIHIHNFYYDGTVEAKVYQKLRSRINAFETVVGNLQPILAQVPTFIEQAVMAADPEEEGVLLSELEELLDNPPIRPDFNQIVAMNVDADLKLVKQKIPPNPLPPEKVEQIFTQSRWLQSQGIIFEAQENKKWLLRWQKLIYHVTFYPDVYEEYLSIKLMSLGEPLVEKLLSLFL</sequence>
<dbReference type="PANTHER" id="PTHR45766">
    <property type="entry name" value="DNA ANNEALING HELICASE AND ENDONUCLEASE ZRANB3 FAMILY MEMBER"/>
    <property type="match status" value="1"/>
</dbReference>
<dbReference type="CDD" id="cd18793">
    <property type="entry name" value="SF2_C_SNF"/>
    <property type="match status" value="1"/>
</dbReference>
<organism evidence="8 9">
    <name type="scientific">Cyanobacterium aponinum 0216</name>
    <dbReference type="NCBI Taxonomy" id="2676140"/>
    <lineage>
        <taxon>Bacteria</taxon>
        <taxon>Bacillati</taxon>
        <taxon>Cyanobacteriota</taxon>
        <taxon>Cyanophyceae</taxon>
        <taxon>Oscillatoriophycideae</taxon>
        <taxon>Chroococcales</taxon>
        <taxon>Geminocystaceae</taxon>
        <taxon>Cyanobacterium</taxon>
    </lineage>
</organism>
<accession>A0A844GW55</accession>
<dbReference type="InterPro" id="IPR057342">
    <property type="entry name" value="DEXDc_RapA"/>
</dbReference>
<dbReference type="GO" id="GO:0016787">
    <property type="term" value="F:hydrolase activity"/>
    <property type="evidence" value="ECO:0007669"/>
    <property type="project" value="UniProtKB-KW"/>
</dbReference>
<dbReference type="SMART" id="SM00487">
    <property type="entry name" value="DEXDc"/>
    <property type="match status" value="1"/>
</dbReference>
<dbReference type="CDD" id="cd18011">
    <property type="entry name" value="DEXDc_RapA"/>
    <property type="match status" value="1"/>
</dbReference>
<evidence type="ECO:0000256" key="1">
    <source>
        <dbReference type="ARBA" id="ARBA00022741"/>
    </source>
</evidence>
<keyword evidence="1" id="KW-0547">Nucleotide-binding</keyword>
<gene>
    <name evidence="8" type="ORF">GGC33_15850</name>
</gene>
<dbReference type="InterPro" id="IPR014001">
    <property type="entry name" value="Helicase_ATP-bd"/>
</dbReference>
<dbReference type="Pfam" id="PF00176">
    <property type="entry name" value="SNF2-rel_dom"/>
    <property type="match status" value="1"/>
</dbReference>
<evidence type="ECO:0000313" key="8">
    <source>
        <dbReference type="EMBL" id="MTF40390.1"/>
    </source>
</evidence>
<comment type="caution">
    <text evidence="8">The sequence shown here is derived from an EMBL/GenBank/DDBJ whole genome shotgun (WGS) entry which is preliminary data.</text>
</comment>
<dbReference type="Proteomes" id="UP000437131">
    <property type="component" value="Unassembled WGS sequence"/>
</dbReference>
<dbReference type="EMBL" id="WMIA01000027">
    <property type="protein sequence ID" value="MTF40390.1"/>
    <property type="molecule type" value="Genomic_DNA"/>
</dbReference>
<evidence type="ECO:0000256" key="3">
    <source>
        <dbReference type="ARBA" id="ARBA00022806"/>
    </source>
</evidence>
<dbReference type="InterPro" id="IPR001650">
    <property type="entry name" value="Helicase_C-like"/>
</dbReference>
<keyword evidence="2" id="KW-0378">Hydrolase</keyword>
<keyword evidence="4" id="KW-0067">ATP-binding</keyword>
<evidence type="ECO:0000256" key="5">
    <source>
        <dbReference type="SAM" id="MobiDB-lite"/>
    </source>
</evidence>
<protein>
    <submittedName>
        <fullName evidence="8">DEAD/DEAH box helicase</fullName>
    </submittedName>
</protein>
<dbReference type="SUPFAM" id="SSF52540">
    <property type="entry name" value="P-loop containing nucleoside triphosphate hydrolases"/>
    <property type="match status" value="2"/>
</dbReference>
<evidence type="ECO:0000256" key="2">
    <source>
        <dbReference type="ARBA" id="ARBA00022801"/>
    </source>
</evidence>
<dbReference type="PROSITE" id="PS51192">
    <property type="entry name" value="HELICASE_ATP_BIND_1"/>
    <property type="match status" value="1"/>
</dbReference>
<dbReference type="InterPro" id="IPR000330">
    <property type="entry name" value="SNF2_N"/>
</dbReference>
<evidence type="ECO:0000256" key="4">
    <source>
        <dbReference type="ARBA" id="ARBA00022840"/>
    </source>
</evidence>
<keyword evidence="3 8" id="KW-0347">Helicase</keyword>
<proteinExistence type="predicted"/>
<dbReference type="Pfam" id="PF00271">
    <property type="entry name" value="Helicase_C"/>
    <property type="match status" value="1"/>
</dbReference>
<dbReference type="SMART" id="SM00490">
    <property type="entry name" value="HELICc"/>
    <property type="match status" value="1"/>
</dbReference>
<evidence type="ECO:0000259" key="6">
    <source>
        <dbReference type="PROSITE" id="PS51192"/>
    </source>
</evidence>
<feature type="region of interest" description="Disordered" evidence="5">
    <location>
        <begin position="261"/>
        <end position="286"/>
    </location>
</feature>